<comment type="subunit">
    <text evidence="9">Homodimer.</text>
</comment>
<dbReference type="InterPro" id="IPR005886">
    <property type="entry name" value="UDP_G4E"/>
</dbReference>
<keyword evidence="9" id="KW-0119">Carbohydrate metabolism</keyword>
<dbReference type="InterPro" id="IPR036291">
    <property type="entry name" value="NAD(P)-bd_dom_sf"/>
</dbReference>
<dbReference type="PANTHER" id="PTHR43725">
    <property type="entry name" value="UDP-GLUCOSE 4-EPIMERASE"/>
    <property type="match status" value="1"/>
</dbReference>
<proteinExistence type="inferred from homology"/>
<keyword evidence="8 9" id="KW-0413">Isomerase</keyword>
<evidence type="ECO:0000256" key="6">
    <source>
        <dbReference type="ARBA" id="ARBA00018569"/>
    </source>
</evidence>
<dbReference type="SUPFAM" id="SSF51735">
    <property type="entry name" value="NAD(P)-binding Rossmann-fold domains"/>
    <property type="match status" value="1"/>
</dbReference>
<comment type="catalytic activity">
    <reaction evidence="1 9">
        <text>UDP-alpha-D-glucose = UDP-alpha-D-galactose</text>
        <dbReference type="Rhea" id="RHEA:22168"/>
        <dbReference type="ChEBI" id="CHEBI:58885"/>
        <dbReference type="ChEBI" id="CHEBI:66914"/>
        <dbReference type="EC" id="5.1.3.2"/>
    </reaction>
</comment>
<dbReference type="KEGG" id="scn:Solca_4479"/>
<evidence type="ECO:0000256" key="3">
    <source>
        <dbReference type="ARBA" id="ARBA00004947"/>
    </source>
</evidence>
<dbReference type="Pfam" id="PF16363">
    <property type="entry name" value="GDP_Man_Dehyd"/>
    <property type="match status" value="1"/>
</dbReference>
<dbReference type="GO" id="GO:0003978">
    <property type="term" value="F:UDP-glucose 4-epimerase activity"/>
    <property type="evidence" value="ECO:0007669"/>
    <property type="project" value="UniProtKB-UniRule"/>
</dbReference>
<dbReference type="EC" id="5.1.3.2" evidence="5 9"/>
<dbReference type="PANTHER" id="PTHR43725:SF47">
    <property type="entry name" value="UDP-GLUCOSE 4-EPIMERASE"/>
    <property type="match status" value="1"/>
</dbReference>
<dbReference type="InterPro" id="IPR016040">
    <property type="entry name" value="NAD(P)-bd_dom"/>
</dbReference>
<evidence type="ECO:0000256" key="5">
    <source>
        <dbReference type="ARBA" id="ARBA00013189"/>
    </source>
</evidence>
<evidence type="ECO:0000259" key="10">
    <source>
        <dbReference type="Pfam" id="PF16363"/>
    </source>
</evidence>
<accession>H8KND6</accession>
<comment type="cofactor">
    <cofactor evidence="2 9">
        <name>NAD(+)</name>
        <dbReference type="ChEBI" id="CHEBI:57540"/>
    </cofactor>
</comment>
<dbReference type="PRINTS" id="PR01713">
    <property type="entry name" value="NUCEPIMERASE"/>
</dbReference>
<evidence type="ECO:0000313" key="12">
    <source>
        <dbReference type="Proteomes" id="UP000007590"/>
    </source>
</evidence>
<evidence type="ECO:0000313" key="11">
    <source>
        <dbReference type="EMBL" id="AFD09469.1"/>
    </source>
</evidence>
<dbReference type="AlphaFoldDB" id="H8KND6"/>
<dbReference type="NCBIfam" id="TIGR01179">
    <property type="entry name" value="galE"/>
    <property type="match status" value="1"/>
</dbReference>
<dbReference type="OrthoDB" id="9801785at2"/>
<evidence type="ECO:0000256" key="4">
    <source>
        <dbReference type="ARBA" id="ARBA00007637"/>
    </source>
</evidence>
<dbReference type="STRING" id="929556.Solca_4479"/>
<reference evidence="11" key="1">
    <citation type="submission" date="2012-02" db="EMBL/GenBank/DDBJ databases">
        <title>The complete genome of Solitalea canadensis DSM 3403.</title>
        <authorList>
            <consortium name="US DOE Joint Genome Institute (JGI-PGF)"/>
            <person name="Lucas S."/>
            <person name="Copeland A."/>
            <person name="Lapidus A."/>
            <person name="Glavina del Rio T."/>
            <person name="Dalin E."/>
            <person name="Tice H."/>
            <person name="Bruce D."/>
            <person name="Goodwin L."/>
            <person name="Pitluck S."/>
            <person name="Peters L."/>
            <person name="Ovchinnikova G."/>
            <person name="Lu M."/>
            <person name="Kyrpides N."/>
            <person name="Mavromatis K."/>
            <person name="Ivanova N."/>
            <person name="Brettin T."/>
            <person name="Detter J.C."/>
            <person name="Han C."/>
            <person name="Larimer F."/>
            <person name="Land M."/>
            <person name="Hauser L."/>
            <person name="Markowitz V."/>
            <person name="Cheng J.-F."/>
            <person name="Hugenholtz P."/>
            <person name="Woyke T."/>
            <person name="Wu D."/>
            <person name="Spring S."/>
            <person name="Schroeder M."/>
            <person name="Kopitz M."/>
            <person name="Brambilla E."/>
            <person name="Klenk H.-P."/>
            <person name="Eisen J.A."/>
        </authorList>
    </citation>
    <scope>NUCLEOTIDE SEQUENCE</scope>
    <source>
        <strain evidence="11">DSM 3403</strain>
    </source>
</reference>
<evidence type="ECO:0000256" key="1">
    <source>
        <dbReference type="ARBA" id="ARBA00000083"/>
    </source>
</evidence>
<dbReference type="Proteomes" id="UP000007590">
    <property type="component" value="Chromosome"/>
</dbReference>
<sequence>MSKSKVLITGGTGYIGSHTVVELINAGYEAVIVDNLSNSERFILDRIEQITRVKPTFYQIDLCDKAKVEELFSTEKDIDAVIHFAAFKAVGESVKEPLKYFLNNNLSLINLLEVMKAKAVNNIVFSSSATVYGQPDVLPATETTPFQKALSAYGSTKQMGEEILEKVSAATNVHSIALRYFNPVGAHKSALIGELPIGIPSNLMPFVTQTGIGKREMLTIFGNDYSTPDGTCIRDYIHVIDLAKAHVKACERLLEGKSESRYEIFNLGTGKGTSVLEIVNAFEKVTGQKLNYKFGERRDGDVESLYAETKLANEKLGWKAELGLDEMLSSAWAWEVKLKETVDK</sequence>
<dbReference type="UniPathway" id="UPA00214"/>
<evidence type="ECO:0000256" key="8">
    <source>
        <dbReference type="ARBA" id="ARBA00023235"/>
    </source>
</evidence>
<evidence type="ECO:0000256" key="7">
    <source>
        <dbReference type="ARBA" id="ARBA00023027"/>
    </source>
</evidence>
<gene>
    <name evidence="11" type="ordered locus">Solca_4479</name>
</gene>
<dbReference type="HOGENOM" id="CLU_007383_1_10_10"/>
<comment type="pathway">
    <text evidence="3 9">Carbohydrate metabolism; galactose metabolism.</text>
</comment>
<dbReference type="EMBL" id="CP003349">
    <property type="protein sequence ID" value="AFD09469.1"/>
    <property type="molecule type" value="Genomic_DNA"/>
</dbReference>
<organism evidence="11 12">
    <name type="scientific">Solitalea canadensis (strain ATCC 29591 / DSM 3403 / JCM 21819 / LMG 8368 / NBRC 15130 / NCIMB 12057 / USAM 9D)</name>
    <name type="common">Flexibacter canadensis</name>
    <dbReference type="NCBI Taxonomy" id="929556"/>
    <lineage>
        <taxon>Bacteria</taxon>
        <taxon>Pseudomonadati</taxon>
        <taxon>Bacteroidota</taxon>
        <taxon>Sphingobacteriia</taxon>
        <taxon>Sphingobacteriales</taxon>
        <taxon>Sphingobacteriaceae</taxon>
        <taxon>Solitalea</taxon>
    </lineage>
</organism>
<dbReference type="RefSeq" id="WP_014682691.1">
    <property type="nucleotide sequence ID" value="NC_017770.1"/>
</dbReference>
<dbReference type="GO" id="GO:0006012">
    <property type="term" value="P:galactose metabolic process"/>
    <property type="evidence" value="ECO:0007669"/>
    <property type="project" value="UniProtKB-UniPathway"/>
</dbReference>
<comment type="similarity">
    <text evidence="4 9">Belongs to the NAD(P)-dependent epimerase/dehydratase family.</text>
</comment>
<dbReference type="eggNOG" id="COG1087">
    <property type="taxonomic scope" value="Bacteria"/>
</dbReference>
<evidence type="ECO:0000256" key="9">
    <source>
        <dbReference type="RuleBase" id="RU366046"/>
    </source>
</evidence>
<dbReference type="GO" id="GO:0005829">
    <property type="term" value="C:cytosol"/>
    <property type="evidence" value="ECO:0007669"/>
    <property type="project" value="TreeGrafter"/>
</dbReference>
<name>H8KND6_SOLCM</name>
<dbReference type="Gene3D" id="3.40.50.720">
    <property type="entry name" value="NAD(P)-binding Rossmann-like Domain"/>
    <property type="match status" value="1"/>
</dbReference>
<dbReference type="Gene3D" id="3.90.25.10">
    <property type="entry name" value="UDP-galactose 4-epimerase, domain 1"/>
    <property type="match status" value="1"/>
</dbReference>
<evidence type="ECO:0000256" key="2">
    <source>
        <dbReference type="ARBA" id="ARBA00001911"/>
    </source>
</evidence>
<keyword evidence="7 9" id="KW-0520">NAD</keyword>
<protein>
    <recommendedName>
        <fullName evidence="6 9">UDP-glucose 4-epimerase</fullName>
        <ecNumber evidence="5 9">5.1.3.2</ecNumber>
    </recommendedName>
</protein>
<feature type="domain" description="NAD(P)-binding" evidence="10">
    <location>
        <begin position="7"/>
        <end position="329"/>
    </location>
</feature>
<dbReference type="CDD" id="cd05247">
    <property type="entry name" value="UDP_G4E_1_SDR_e"/>
    <property type="match status" value="1"/>
</dbReference>
<keyword evidence="12" id="KW-1185">Reference proteome</keyword>